<dbReference type="EMBL" id="CP120682">
    <property type="protein sequence ID" value="WKN36289.1"/>
    <property type="molecule type" value="Genomic_DNA"/>
</dbReference>
<dbReference type="Gene3D" id="3.20.20.240">
    <property type="entry name" value="Methylmalonyl-CoA mutase"/>
    <property type="match status" value="1"/>
</dbReference>
<feature type="domain" description="Methylmalonyl-CoA mutase alpha/beta chain catalytic" evidence="1">
    <location>
        <begin position="178"/>
        <end position="436"/>
    </location>
</feature>
<dbReference type="InterPro" id="IPR016176">
    <property type="entry name" value="Cbl-dep_enz_cat"/>
</dbReference>
<gene>
    <name evidence="2" type="ORF">K4G66_28395</name>
</gene>
<reference evidence="2" key="1">
    <citation type="journal article" date="2023" name="Comput. Struct. Biotechnol. J.">
        <title>Discovery of a novel marine Bacteroidetes with a rich repertoire of carbohydrate-active enzymes.</title>
        <authorList>
            <person name="Chen B."/>
            <person name="Liu G."/>
            <person name="Chen Q."/>
            <person name="Wang H."/>
            <person name="Liu L."/>
            <person name="Tang K."/>
        </authorList>
    </citation>
    <scope>NUCLEOTIDE SEQUENCE</scope>
    <source>
        <strain evidence="2">TK19036</strain>
    </source>
</reference>
<reference evidence="2" key="2">
    <citation type="journal article" date="2024" name="Antonie Van Leeuwenhoek">
        <title>Roseihalotalea indica gen. nov., sp. nov., a halophilic Bacteroidetes from mesopelagic Southwest Indian Ocean with higher carbohydrate metabolic potential.</title>
        <authorList>
            <person name="Chen B."/>
            <person name="Zhang M."/>
            <person name="Lin D."/>
            <person name="Ye J."/>
            <person name="Tang K."/>
        </authorList>
    </citation>
    <scope>NUCLEOTIDE SEQUENCE</scope>
    <source>
        <strain evidence="2">TK19036</strain>
    </source>
</reference>
<accession>A0AA49GM43</accession>
<evidence type="ECO:0000313" key="2">
    <source>
        <dbReference type="EMBL" id="WKN36289.1"/>
    </source>
</evidence>
<name>A0AA49GM43_9BACT</name>
<dbReference type="AlphaFoldDB" id="A0AA49GM43"/>
<sequence>MFENFSTQSRTDWIQKANQETKQIEAVSFPFTFQLDEITLQSINTTEDSSPTPTAEYHLPIDWKKPRISVLISGIAEADMKGMLQSAIKQGAQDVFIEDASARYSTALIDAAASLHSIALQLSSDEANELQFLTNLLKEERAPATTIYIGTNSIPETENKPLINPDPALSLMKAVSGASQIRALGIRGDSFTNAGATAVQELAFTLSYLVGYWDNLSDRGVSIEELIHHTEVALGMGDDFYTDLAKFRAMRTLLHYILDAYQIKNPNPYLIPLRAISSTINKTLYDPDGNILRNTTEALAATLGGAQYVTLRPHDLRFKPASVFGQRMALNIQHLLQDEAHVHRVHNPAEGSFFLENITQQLIEKSWQLFLEIEADGGLVPWQASGKLNSKIAENKALTQKLVAEQKKVLIGINRYINPDQIIDQEAVAHKPSYRAEQLRLKIDQLPVGQKPAFTLVKPLVIHNISQVSLRITFVTDALNSLGIPVNDVADSTGLVINSSSSATIVFCADDHWYQENLERELSKNSTAEKTIVAVGQSPLLERLSAEGVLTFLLHPQADLSDLYNLVESML</sequence>
<protein>
    <submittedName>
        <fullName evidence="2">Methylmalonyl-CoA mutase family protein</fullName>
    </submittedName>
</protein>
<dbReference type="GO" id="GO:0031419">
    <property type="term" value="F:cobalamin binding"/>
    <property type="evidence" value="ECO:0007669"/>
    <property type="project" value="InterPro"/>
</dbReference>
<dbReference type="GO" id="GO:0016866">
    <property type="term" value="F:intramolecular transferase activity"/>
    <property type="evidence" value="ECO:0007669"/>
    <property type="project" value="InterPro"/>
</dbReference>
<dbReference type="PANTHER" id="PTHR48101:SF1">
    <property type="entry name" value="METHYLMALONYL-COA MUTASE, LARGE SUBUNIT"/>
    <property type="match status" value="1"/>
</dbReference>
<organism evidence="2">
    <name type="scientific">Roseihalotalea indica</name>
    <dbReference type="NCBI Taxonomy" id="2867963"/>
    <lineage>
        <taxon>Bacteria</taxon>
        <taxon>Pseudomonadati</taxon>
        <taxon>Bacteroidota</taxon>
        <taxon>Cytophagia</taxon>
        <taxon>Cytophagales</taxon>
        <taxon>Catalimonadaceae</taxon>
        <taxon>Roseihalotalea</taxon>
    </lineage>
</organism>
<dbReference type="Pfam" id="PF01642">
    <property type="entry name" value="MM_CoA_mutase"/>
    <property type="match status" value="1"/>
</dbReference>
<dbReference type="SUPFAM" id="SSF51703">
    <property type="entry name" value="Cobalamin (vitamin B12)-dependent enzymes"/>
    <property type="match status" value="1"/>
</dbReference>
<dbReference type="InterPro" id="IPR006099">
    <property type="entry name" value="MeMalonylCoA_mutase_a/b_cat"/>
</dbReference>
<proteinExistence type="predicted"/>
<dbReference type="PANTHER" id="PTHR48101">
    <property type="entry name" value="METHYLMALONYL-COA MUTASE, MITOCHONDRIAL-RELATED"/>
    <property type="match status" value="1"/>
</dbReference>
<evidence type="ECO:0000259" key="1">
    <source>
        <dbReference type="Pfam" id="PF01642"/>
    </source>
</evidence>